<feature type="transmembrane region" description="Helical" evidence="8">
    <location>
        <begin position="64"/>
        <end position="86"/>
    </location>
</feature>
<dbReference type="EMBL" id="CP017634">
    <property type="protein sequence ID" value="ATW28812.1"/>
    <property type="molecule type" value="Genomic_DNA"/>
</dbReference>
<dbReference type="GO" id="GO:1903785">
    <property type="term" value="P:L-valine transmembrane transport"/>
    <property type="evidence" value="ECO:0007669"/>
    <property type="project" value="TreeGrafter"/>
</dbReference>
<proteinExistence type="inferred from homology"/>
<evidence type="ECO:0008006" key="11">
    <source>
        <dbReference type="Google" id="ProtNLM"/>
    </source>
</evidence>
<feature type="transmembrane region" description="Helical" evidence="8">
    <location>
        <begin position="21"/>
        <end position="44"/>
    </location>
</feature>
<dbReference type="AlphaFoldDB" id="A0A3G1L1Z1"/>
<comment type="subcellular location">
    <subcellularLocation>
        <location evidence="1">Cell membrane</location>
        <topology evidence="1">Multi-pass membrane protein</topology>
    </subcellularLocation>
</comment>
<dbReference type="Proteomes" id="UP000323521">
    <property type="component" value="Chromosome"/>
</dbReference>
<keyword evidence="4" id="KW-1003">Cell membrane</keyword>
<feature type="transmembrane region" description="Helical" evidence="8">
    <location>
        <begin position="146"/>
        <end position="163"/>
    </location>
</feature>
<feature type="transmembrane region" description="Helical" evidence="8">
    <location>
        <begin position="217"/>
        <end position="234"/>
    </location>
</feature>
<organism evidence="9 10">
    <name type="scientific">Formimonas warabiya</name>
    <dbReference type="NCBI Taxonomy" id="1761012"/>
    <lineage>
        <taxon>Bacteria</taxon>
        <taxon>Bacillati</taxon>
        <taxon>Bacillota</taxon>
        <taxon>Clostridia</taxon>
        <taxon>Eubacteriales</taxon>
        <taxon>Peptococcaceae</taxon>
        <taxon>Candidatus Formimonas</taxon>
    </lineage>
</organism>
<keyword evidence="10" id="KW-1185">Reference proteome</keyword>
<dbReference type="Pfam" id="PF03591">
    <property type="entry name" value="AzlC"/>
    <property type="match status" value="1"/>
</dbReference>
<evidence type="ECO:0000313" key="10">
    <source>
        <dbReference type="Proteomes" id="UP000323521"/>
    </source>
</evidence>
<protein>
    <recommendedName>
        <fullName evidence="11">AzlC family ABC transporter permease</fullName>
    </recommendedName>
</protein>
<dbReference type="KEGG" id="fwa:DCMF_21935"/>
<keyword evidence="5 8" id="KW-0812">Transmembrane</keyword>
<reference evidence="9 10" key="1">
    <citation type="submission" date="2016-10" db="EMBL/GenBank/DDBJ databases">
        <title>Complete Genome Sequence of Peptococcaceae strain DCMF.</title>
        <authorList>
            <person name="Edwards R.J."/>
            <person name="Holland S.I."/>
            <person name="Deshpande N.P."/>
            <person name="Wong Y.K."/>
            <person name="Ertan H."/>
            <person name="Manefield M."/>
            <person name="Russell T.L."/>
            <person name="Lee M.J."/>
        </authorList>
    </citation>
    <scope>NUCLEOTIDE SEQUENCE [LARGE SCALE GENOMIC DNA]</scope>
    <source>
        <strain evidence="9 10">DCMF</strain>
    </source>
</reference>
<dbReference type="InterPro" id="IPR011606">
    <property type="entry name" value="Brnchd-chn_aa_trnsp_permease"/>
</dbReference>
<comment type="similarity">
    <text evidence="2">Belongs to the AzlC family.</text>
</comment>
<keyword evidence="7 8" id="KW-0472">Membrane</keyword>
<evidence type="ECO:0000256" key="1">
    <source>
        <dbReference type="ARBA" id="ARBA00004651"/>
    </source>
</evidence>
<accession>A0A3G1L1Z1</accession>
<dbReference type="PANTHER" id="PTHR34979">
    <property type="entry name" value="INNER MEMBRANE PROTEIN YGAZ"/>
    <property type="match status" value="1"/>
</dbReference>
<sequence length="237" mass="25604">MTRCLEENRVILNAVKQGMQKALPIGMGYFPLGLAFGVIAQNAGLSVGEVGFMSLLLFSGSGQFITVALLSMGTGFWTIVLTILLVNSRYMLFSATLSRYVKKLSYWVTALICQGLTDETFVVSTTHFQQNDVDPKFWLSLNLTSHAVWISSTMLGAAVGNFIPHMEKLGLNFALPAMFIALFFMTAANFKAVLSGVTAGIFSLMLLSWGFSDASVIMATVLAATAGVVMNKWIPGS</sequence>
<evidence type="ECO:0000256" key="5">
    <source>
        <dbReference type="ARBA" id="ARBA00022692"/>
    </source>
</evidence>
<keyword evidence="6 8" id="KW-1133">Transmembrane helix</keyword>
<name>A0A3G1L1Z1_FORW1</name>
<evidence type="ECO:0000256" key="8">
    <source>
        <dbReference type="SAM" id="Phobius"/>
    </source>
</evidence>
<dbReference type="PANTHER" id="PTHR34979:SF1">
    <property type="entry name" value="INNER MEMBRANE PROTEIN YGAZ"/>
    <property type="match status" value="1"/>
</dbReference>
<evidence type="ECO:0000313" key="9">
    <source>
        <dbReference type="EMBL" id="ATW28812.1"/>
    </source>
</evidence>
<feature type="transmembrane region" description="Helical" evidence="8">
    <location>
        <begin position="169"/>
        <end position="185"/>
    </location>
</feature>
<evidence type="ECO:0000256" key="2">
    <source>
        <dbReference type="ARBA" id="ARBA00010735"/>
    </source>
</evidence>
<evidence type="ECO:0000256" key="7">
    <source>
        <dbReference type="ARBA" id="ARBA00023136"/>
    </source>
</evidence>
<gene>
    <name evidence="9" type="ORF">DCMF_21935</name>
</gene>
<evidence type="ECO:0000256" key="6">
    <source>
        <dbReference type="ARBA" id="ARBA00022989"/>
    </source>
</evidence>
<keyword evidence="3" id="KW-0813">Transport</keyword>
<evidence type="ECO:0000256" key="3">
    <source>
        <dbReference type="ARBA" id="ARBA00022448"/>
    </source>
</evidence>
<evidence type="ECO:0000256" key="4">
    <source>
        <dbReference type="ARBA" id="ARBA00022475"/>
    </source>
</evidence>
<dbReference type="GO" id="GO:0005886">
    <property type="term" value="C:plasma membrane"/>
    <property type="evidence" value="ECO:0007669"/>
    <property type="project" value="UniProtKB-SubCell"/>
</dbReference>